<organism evidence="2 3">
    <name type="scientific">Pseudoluteimonas lycopersici</name>
    <dbReference type="NCBI Taxonomy" id="1324796"/>
    <lineage>
        <taxon>Bacteria</taxon>
        <taxon>Pseudomonadati</taxon>
        <taxon>Pseudomonadota</taxon>
        <taxon>Gammaproteobacteria</taxon>
        <taxon>Lysobacterales</taxon>
        <taxon>Lysobacteraceae</taxon>
        <taxon>Pseudoluteimonas</taxon>
    </lineage>
</organism>
<dbReference type="SUPFAM" id="SSF54427">
    <property type="entry name" value="NTF2-like"/>
    <property type="match status" value="1"/>
</dbReference>
<reference evidence="2 3" key="1">
    <citation type="submission" date="2019-07" db="EMBL/GenBank/DDBJ databases">
        <title>Lysobacter weifangensis sp. nov., isolated from bensulfuron-methyl contaminated farmland soil.</title>
        <authorList>
            <person name="Zhao H."/>
        </authorList>
    </citation>
    <scope>NUCLEOTIDE SEQUENCE [LARGE SCALE GENOMIC DNA]</scope>
    <source>
        <strain evidence="2 3">CC-Bw-6</strain>
    </source>
</reference>
<name>A0A516V6S7_9GAMM</name>
<dbReference type="InterPro" id="IPR032710">
    <property type="entry name" value="NTF2-like_dom_sf"/>
</dbReference>
<dbReference type="RefSeq" id="WP_143879729.1">
    <property type="nucleotide sequence ID" value="NZ_BAABLZ010000001.1"/>
</dbReference>
<gene>
    <name evidence="2" type="ORF">FNZ56_10170</name>
</gene>
<dbReference type="Proteomes" id="UP000315891">
    <property type="component" value="Chromosome"/>
</dbReference>
<dbReference type="AlphaFoldDB" id="A0A516V6S7"/>
<proteinExistence type="predicted"/>
<feature type="signal peptide" evidence="1">
    <location>
        <begin position="1"/>
        <end position="21"/>
    </location>
</feature>
<keyword evidence="1" id="KW-0732">Signal</keyword>
<dbReference type="EMBL" id="CP041742">
    <property type="protein sequence ID" value="QDQ74220.1"/>
    <property type="molecule type" value="Genomic_DNA"/>
</dbReference>
<evidence type="ECO:0000313" key="2">
    <source>
        <dbReference type="EMBL" id="QDQ74220.1"/>
    </source>
</evidence>
<sequence>MSMLRAAAMAPLVLSMANAFAAGGGHFRLGETHVDAKYAIAVVRDRGYDDGAQTFVYLGDFPLDAAKVAAAFDPEDEVRAELGDRAGGYVRICISADSSECGMFYNRKQPDDSFNTSGYGTFGLDTFEPGRVAGGWELKEPESFFDQTYDFDLRFDVAVTPLPGKPLPADGGEPGAAYRAWLAALAKGDVAALRKLGDSEHAYRFPEDDAAQVKESIKDLRDGTPLQADIARGLVDGDSAVLWVEGTDRDDIRRRGRVRMLREEGAWRFAEDDLESVDD</sequence>
<protein>
    <submittedName>
        <fullName evidence="2">Uncharacterized protein</fullName>
    </submittedName>
</protein>
<evidence type="ECO:0000313" key="3">
    <source>
        <dbReference type="Proteomes" id="UP000315891"/>
    </source>
</evidence>
<evidence type="ECO:0000256" key="1">
    <source>
        <dbReference type="SAM" id="SignalP"/>
    </source>
</evidence>
<keyword evidence="3" id="KW-1185">Reference proteome</keyword>
<accession>A0A516V6S7</accession>
<feature type="chain" id="PRO_5021929204" evidence="1">
    <location>
        <begin position="22"/>
        <end position="279"/>
    </location>
</feature>
<dbReference type="OrthoDB" id="8479992at2"/>